<dbReference type="AlphaFoldDB" id="A0AAU9K277"/>
<feature type="domain" description="MRH" evidence="4">
    <location>
        <begin position="500"/>
        <end position="611"/>
    </location>
</feature>
<accession>A0AAU9K277</accession>
<dbReference type="PROSITE" id="PS51914">
    <property type="entry name" value="MRH"/>
    <property type="match status" value="1"/>
</dbReference>
<keyword evidence="2" id="KW-1015">Disulfide bond</keyword>
<dbReference type="InterPro" id="IPR044865">
    <property type="entry name" value="MRH_dom"/>
</dbReference>
<reference evidence="5" key="1">
    <citation type="submission" date="2021-09" db="EMBL/GenBank/DDBJ databases">
        <authorList>
            <consortium name="AG Swart"/>
            <person name="Singh M."/>
            <person name="Singh A."/>
            <person name="Seah K."/>
            <person name="Emmerich C."/>
        </authorList>
    </citation>
    <scope>NUCLEOTIDE SEQUENCE</scope>
    <source>
        <strain evidence="5">ATCC30299</strain>
    </source>
</reference>
<dbReference type="Gene3D" id="2.70.130.10">
    <property type="entry name" value="Mannose-6-phosphate receptor binding domain"/>
    <property type="match status" value="1"/>
</dbReference>
<keyword evidence="6" id="KW-1185">Reference proteome</keyword>
<evidence type="ECO:0000256" key="2">
    <source>
        <dbReference type="ARBA" id="ARBA00023157"/>
    </source>
</evidence>
<gene>
    <name evidence="5" type="ORF">BSTOLATCC_MIC55765</name>
</gene>
<evidence type="ECO:0000313" key="6">
    <source>
        <dbReference type="Proteomes" id="UP001162131"/>
    </source>
</evidence>
<name>A0AAU9K277_9CILI</name>
<feature type="chain" id="PRO_5043605735" description="MRH domain-containing protein" evidence="3">
    <location>
        <begin position="22"/>
        <end position="640"/>
    </location>
</feature>
<evidence type="ECO:0000256" key="3">
    <source>
        <dbReference type="SAM" id="SignalP"/>
    </source>
</evidence>
<sequence length="640" mass="73899">MINRMLRRLFILLCILKLTSLLGKSIKTKDFWDEVSKYKPVQIAEETGKIIAKTLCGNALILDNKERWSYIARPGIEISQLHVKNQEKEEENSEKSTQINTLGSWNPKRCAESIFPDMSNKLKKELHIDGRIARSLIPVTNVRNGFLKDWKIAIGNKKYEIILKASDNLFLLQYSPLSSPGNFPYKLIEGDSKIQSQKWSNIVGKFIYCDDCAFISSFSKRLPLYILTDYGLELRRIKRFLDETLIEIDRELIGTEIEYDQIYQLTEKSEKLHFTKMPGKIIIQGSLLYGENTEFSRIGDLNIVFILPKSIANDDFIVKPKQEILEEDSISAISFVLKVVSNDAIILEYPVYPLEYSPNEEFKLYYLESAKYEEPLLGLTFWNPYCPSKMIFFDSEEERIKFPEISSCFTLLTEGSGVILFEIPDADIYIPTISLSFLSSEYEILFHLYLGLNNGSLNALSSEINQDIAAFNKKIYTSLTHFWIVIYNENFYFGTGKKLGSGLKIRYKHSSLKNINSFLLGVKGEATVKNMKVMDVEYFVQELFDELNLIPTLDHFSSFYEHLEDGDSDETCKRTTKVEYLCGEEYEMVEADEVSPCRYIIKLTTPYICPKNWVNSHVYKTGISLKRYTYVEVNDEIDSS</sequence>
<feature type="signal peptide" evidence="3">
    <location>
        <begin position="1"/>
        <end position="21"/>
    </location>
</feature>
<evidence type="ECO:0000256" key="1">
    <source>
        <dbReference type="ARBA" id="ARBA00022729"/>
    </source>
</evidence>
<dbReference type="EMBL" id="CAJZBQ010000054">
    <property type="protein sequence ID" value="CAG9332315.1"/>
    <property type="molecule type" value="Genomic_DNA"/>
</dbReference>
<protein>
    <recommendedName>
        <fullName evidence="4">MRH domain-containing protein</fullName>
    </recommendedName>
</protein>
<proteinExistence type="predicted"/>
<organism evidence="5 6">
    <name type="scientific">Blepharisma stoltei</name>
    <dbReference type="NCBI Taxonomy" id="1481888"/>
    <lineage>
        <taxon>Eukaryota</taxon>
        <taxon>Sar</taxon>
        <taxon>Alveolata</taxon>
        <taxon>Ciliophora</taxon>
        <taxon>Postciliodesmatophora</taxon>
        <taxon>Heterotrichea</taxon>
        <taxon>Heterotrichida</taxon>
        <taxon>Blepharismidae</taxon>
        <taxon>Blepharisma</taxon>
    </lineage>
</organism>
<dbReference type="Proteomes" id="UP001162131">
    <property type="component" value="Unassembled WGS sequence"/>
</dbReference>
<keyword evidence="1 3" id="KW-0732">Signal</keyword>
<evidence type="ECO:0000259" key="4">
    <source>
        <dbReference type="PROSITE" id="PS51914"/>
    </source>
</evidence>
<comment type="caution">
    <text evidence="5">The sequence shown here is derived from an EMBL/GenBank/DDBJ whole genome shotgun (WGS) entry which is preliminary data.</text>
</comment>
<evidence type="ECO:0000313" key="5">
    <source>
        <dbReference type="EMBL" id="CAG9332315.1"/>
    </source>
</evidence>
<dbReference type="InterPro" id="IPR009011">
    <property type="entry name" value="Man6P_isomerase_rcpt-bd_dom_sf"/>
</dbReference>